<sequence length="971" mass="112096">MITFLKRLTNKNTQINQPVFRFCSANPSNSQVLGDYVIKSKMSGHSSENLYEKYKNFYNVQIEKINIPGTTIVKNRDQAHKVVKILKSLPNREHAWDTETIDVDAKLESPIGKGKIICASAFCGIDVDFGNGPRLFIDNFAQNTDLIQIFKEYLEDSRYKKIWHNYGFDRHIFYNHGINVQGFGGDTMHLARLADPSRGPKEYSLANVTKHYEEEIKYLKRQLINDLRKSIQINTQELQSVLAALQKGADLPHEIIQKFKLHRFNTRDEQIFFINDQIQKWLIKKQPADQYEKYYLNTNLKTNMKQLFGKKKYLKDGKEGKTIEFPNTIRMHTDPELLEKWVHYSCLDAEITFFVFQVLKDELKSLSTNFEDMKNMLDLYNKYWKPFGEILTDLERRGFELNLEHLDKIRVQAENDMIKLEKQFLDWVCSTQQGLEQFNYSSAQQLQQLFFAPFKRKKRITKDKVDANLDDKEKKDLEGFKSFEENSAAIDDDEQFFKQQFNEQNEDLDEDEDDDEPQKNKRLFKKAKPQEDDDDGYLSDGRKKSVRKEEDDIPQTKAFKVLNIKGIIPEGKKKPPKQLDMNITGLGLEVISLTDSGMPAADLPVLKILAGNPKKGNYGAIGEYYKQKGDEEMGKRASHAIESLIQLKQVETLLTTFIIPLRELADKDGRIHCSLNMNTETGRISARKPNLMNQPSHDKDVYKIRSAFQAGKGNKLIVADYGQLELRILAHMTNCKAMIEAFKMGGDFHSRTAMGMYPKLKEEIEKGELLLEWDKSQGEPPAPLLKDKYSSERKKAKMMNFSIAYGKSAHGFSKDWNCSMKEAQEALDAWFADRKEVKEWQENTKKIALEHGYTQTMMGRYRNLERLTHSKSARHLVQHGLRASINTPIQGGAADLVIAAMVKVSQDPKLNELGYKLLLQIHDELILEGPEEHAQEALARVIEIMENPLDTPLLLKMEVDAKVGNNWYECK</sequence>
<feature type="compositionally biased region" description="Basic and acidic residues" evidence="2">
    <location>
        <begin position="540"/>
        <end position="550"/>
    </location>
</feature>
<dbReference type="InterPro" id="IPR036397">
    <property type="entry name" value="RNaseH_sf"/>
</dbReference>
<dbReference type="STRING" id="312017.Q23DW5"/>
<evidence type="ECO:0000256" key="1">
    <source>
        <dbReference type="ARBA" id="ARBA00022705"/>
    </source>
</evidence>
<dbReference type="InParanoid" id="Q23DW5"/>
<dbReference type="GO" id="GO:0006261">
    <property type="term" value="P:DNA-templated DNA replication"/>
    <property type="evidence" value="ECO:0007669"/>
    <property type="project" value="InterPro"/>
</dbReference>
<evidence type="ECO:0000259" key="3">
    <source>
        <dbReference type="SMART" id="SM00482"/>
    </source>
</evidence>
<dbReference type="Proteomes" id="UP000009168">
    <property type="component" value="Unassembled WGS sequence"/>
</dbReference>
<dbReference type="RefSeq" id="XP_001014571.2">
    <property type="nucleotide sequence ID" value="XM_001014571.2"/>
</dbReference>
<dbReference type="PRINTS" id="PR00868">
    <property type="entry name" value="DNAPOLI"/>
</dbReference>
<dbReference type="CDD" id="cd08640">
    <property type="entry name" value="DNA_pol_A_plastid_like"/>
    <property type="match status" value="1"/>
</dbReference>
<evidence type="ECO:0000256" key="2">
    <source>
        <dbReference type="SAM" id="MobiDB-lite"/>
    </source>
</evidence>
<dbReference type="GeneID" id="7841268"/>
<dbReference type="InterPro" id="IPR043502">
    <property type="entry name" value="DNA/RNA_pol_sf"/>
</dbReference>
<dbReference type="Gene3D" id="3.30.420.10">
    <property type="entry name" value="Ribonuclease H-like superfamily/Ribonuclease H"/>
    <property type="match status" value="2"/>
</dbReference>
<organism evidence="4 5">
    <name type="scientific">Tetrahymena thermophila (strain SB210)</name>
    <dbReference type="NCBI Taxonomy" id="312017"/>
    <lineage>
        <taxon>Eukaryota</taxon>
        <taxon>Sar</taxon>
        <taxon>Alveolata</taxon>
        <taxon>Ciliophora</taxon>
        <taxon>Intramacronucleata</taxon>
        <taxon>Oligohymenophorea</taxon>
        <taxon>Hymenostomatida</taxon>
        <taxon>Tetrahymenina</taxon>
        <taxon>Tetrahymenidae</taxon>
        <taxon>Tetrahymena</taxon>
    </lineage>
</organism>
<dbReference type="eggNOG" id="KOG0950">
    <property type="taxonomic scope" value="Eukaryota"/>
</dbReference>
<dbReference type="InterPro" id="IPR002562">
    <property type="entry name" value="3'-5'_exonuclease_dom"/>
</dbReference>
<dbReference type="SUPFAM" id="SSF53098">
    <property type="entry name" value="Ribonuclease H-like"/>
    <property type="match status" value="1"/>
</dbReference>
<dbReference type="GO" id="GO:0003887">
    <property type="term" value="F:DNA-directed DNA polymerase activity"/>
    <property type="evidence" value="ECO:0007669"/>
    <property type="project" value="InterPro"/>
</dbReference>
<dbReference type="GO" id="GO:0008408">
    <property type="term" value="F:3'-5' exonuclease activity"/>
    <property type="evidence" value="ECO:0007669"/>
    <property type="project" value="InterPro"/>
</dbReference>
<name>Q23DW5_TETTS</name>
<dbReference type="InterPro" id="IPR001098">
    <property type="entry name" value="DNA-dir_DNA_pol_A_palm_dom"/>
</dbReference>
<accession>Q23DW5</accession>
<dbReference type="Gene3D" id="3.30.70.370">
    <property type="match status" value="1"/>
</dbReference>
<dbReference type="SUPFAM" id="SSF56672">
    <property type="entry name" value="DNA/RNA polymerases"/>
    <property type="match status" value="1"/>
</dbReference>
<dbReference type="EMBL" id="GG662712">
    <property type="protein sequence ID" value="EAR94476.2"/>
    <property type="molecule type" value="Genomic_DNA"/>
</dbReference>
<dbReference type="PANTHER" id="PTHR10133">
    <property type="entry name" value="DNA POLYMERASE I"/>
    <property type="match status" value="1"/>
</dbReference>
<dbReference type="Pfam" id="PF00476">
    <property type="entry name" value="DNA_pol_A"/>
    <property type="match status" value="2"/>
</dbReference>
<dbReference type="OrthoDB" id="275278at2759"/>
<dbReference type="InterPro" id="IPR012337">
    <property type="entry name" value="RNaseH-like_sf"/>
</dbReference>
<evidence type="ECO:0000313" key="5">
    <source>
        <dbReference type="Proteomes" id="UP000009168"/>
    </source>
</evidence>
<dbReference type="KEGG" id="tet:TTHERM_00043780"/>
<keyword evidence="5" id="KW-1185">Reference proteome</keyword>
<feature type="region of interest" description="Disordered" evidence="2">
    <location>
        <begin position="505"/>
        <end position="552"/>
    </location>
</feature>
<feature type="compositionally biased region" description="Acidic residues" evidence="2">
    <location>
        <begin position="505"/>
        <end position="516"/>
    </location>
</feature>
<dbReference type="AlphaFoldDB" id="Q23DW5"/>
<proteinExistence type="predicted"/>
<dbReference type="Gene3D" id="1.10.150.20">
    <property type="entry name" value="5' to 3' exonuclease, C-terminal subdomain"/>
    <property type="match status" value="1"/>
</dbReference>
<gene>
    <name evidence="4" type="ORF">TTHERM_00043780</name>
</gene>
<evidence type="ECO:0000313" key="4">
    <source>
        <dbReference type="EMBL" id="EAR94476.2"/>
    </source>
</evidence>
<protein>
    <submittedName>
        <fullName evidence="4">PolI-like DNA polymerase, putative</fullName>
    </submittedName>
</protein>
<dbReference type="InterPro" id="IPR002298">
    <property type="entry name" value="DNA_polymerase_A"/>
</dbReference>
<dbReference type="GO" id="GO:0006302">
    <property type="term" value="P:double-strand break repair"/>
    <property type="evidence" value="ECO:0007669"/>
    <property type="project" value="TreeGrafter"/>
</dbReference>
<dbReference type="SMART" id="SM00482">
    <property type="entry name" value="POLAc"/>
    <property type="match status" value="1"/>
</dbReference>
<keyword evidence="1" id="KW-0235">DNA replication</keyword>
<dbReference type="HOGENOM" id="CLU_004638_0_0_1"/>
<dbReference type="PANTHER" id="PTHR10133:SF27">
    <property type="entry name" value="DNA POLYMERASE NU"/>
    <property type="match status" value="1"/>
</dbReference>
<feature type="domain" description="DNA-directed DNA polymerase family A palm" evidence="3">
    <location>
        <begin position="703"/>
        <end position="933"/>
    </location>
</feature>
<dbReference type="Pfam" id="PF01612">
    <property type="entry name" value="DNA_pol_A_exo1"/>
    <property type="match status" value="1"/>
</dbReference>
<dbReference type="GO" id="GO:0003677">
    <property type="term" value="F:DNA binding"/>
    <property type="evidence" value="ECO:0007669"/>
    <property type="project" value="InterPro"/>
</dbReference>
<reference evidence="5" key="1">
    <citation type="journal article" date="2006" name="PLoS Biol.">
        <title>Macronuclear genome sequence of the ciliate Tetrahymena thermophila, a model eukaryote.</title>
        <authorList>
            <person name="Eisen J.A."/>
            <person name="Coyne R.S."/>
            <person name="Wu M."/>
            <person name="Wu D."/>
            <person name="Thiagarajan M."/>
            <person name="Wortman J.R."/>
            <person name="Badger J.H."/>
            <person name="Ren Q."/>
            <person name="Amedeo P."/>
            <person name="Jones K.M."/>
            <person name="Tallon L.J."/>
            <person name="Delcher A.L."/>
            <person name="Salzberg S.L."/>
            <person name="Silva J.C."/>
            <person name="Haas B.J."/>
            <person name="Majoros W.H."/>
            <person name="Farzad M."/>
            <person name="Carlton J.M."/>
            <person name="Smith R.K. Jr."/>
            <person name="Garg J."/>
            <person name="Pearlman R.E."/>
            <person name="Karrer K.M."/>
            <person name="Sun L."/>
            <person name="Manning G."/>
            <person name="Elde N.C."/>
            <person name="Turkewitz A.P."/>
            <person name="Asai D.J."/>
            <person name="Wilkes D.E."/>
            <person name="Wang Y."/>
            <person name="Cai H."/>
            <person name="Collins K."/>
            <person name="Stewart B.A."/>
            <person name="Lee S.R."/>
            <person name="Wilamowska K."/>
            <person name="Weinberg Z."/>
            <person name="Ruzzo W.L."/>
            <person name="Wloga D."/>
            <person name="Gaertig J."/>
            <person name="Frankel J."/>
            <person name="Tsao C.-C."/>
            <person name="Gorovsky M.A."/>
            <person name="Keeling P.J."/>
            <person name="Waller R.F."/>
            <person name="Patron N.J."/>
            <person name="Cherry J.M."/>
            <person name="Stover N.A."/>
            <person name="Krieger C.J."/>
            <person name="del Toro C."/>
            <person name="Ryder H.F."/>
            <person name="Williamson S.C."/>
            <person name="Barbeau R.A."/>
            <person name="Hamilton E.P."/>
            <person name="Orias E."/>
        </authorList>
    </citation>
    <scope>NUCLEOTIDE SEQUENCE [LARGE SCALE GENOMIC DNA]</scope>
    <source>
        <strain evidence="5">SB210</strain>
    </source>
</reference>